<dbReference type="Proteomes" id="UP000032869">
    <property type="component" value="Unassembled WGS sequence"/>
</dbReference>
<evidence type="ECO:0000259" key="2">
    <source>
        <dbReference type="SMART" id="SM00421"/>
    </source>
</evidence>
<dbReference type="InterPro" id="IPR000792">
    <property type="entry name" value="Tscrpt_reg_LuxR_C"/>
</dbReference>
<dbReference type="RefSeq" id="WP_039308316.1">
    <property type="nucleotide sequence ID" value="NZ_JAODTE010000003.1"/>
</dbReference>
<sequence length="238" mass="27843">MSEVNGKIRLINNDYVDKVILIYDNNIYFHKSASSFLHNRCGSEFTVNAVSDEKDLFYQIAINENIDTIFIAYHPVWMNTLHSIYKLKKFYPEIRTVVLLDDPHFPSVVLMRCFEIGIILSKKDDLECLNSVLDLMPCDYYLSPSFLMNANDKNMDRIIRIEKMKRFLTPMERFILAEIFGEKSTSIIAQERGCSVKTIYQHKKNALVKMGFKSLVEIIYLRKGNVFPNETRNQIHVH</sequence>
<reference evidence="3 4" key="1">
    <citation type="submission" date="2014-08" db="EMBL/GenBank/DDBJ databases">
        <title>Genome sequences of NCPPB Pectobacterium isolates.</title>
        <authorList>
            <person name="Glover R.H."/>
            <person name="Sapp M."/>
            <person name="Elphinstone J."/>
        </authorList>
    </citation>
    <scope>NUCLEOTIDE SEQUENCE [LARGE SCALE GENOMIC DNA]</scope>
    <source>
        <strain evidence="3 4">NCPPB 2793</strain>
    </source>
</reference>
<dbReference type="Gene3D" id="3.40.50.2300">
    <property type="match status" value="1"/>
</dbReference>
<evidence type="ECO:0000313" key="3">
    <source>
        <dbReference type="EMBL" id="KFX14317.1"/>
    </source>
</evidence>
<evidence type="ECO:0000256" key="1">
    <source>
        <dbReference type="ARBA" id="ARBA00023125"/>
    </source>
</evidence>
<comment type="caution">
    <text evidence="3">The sequence shown here is derived from an EMBL/GenBank/DDBJ whole genome shotgun (WGS) entry which is preliminary data.</text>
</comment>
<dbReference type="InterPro" id="IPR016032">
    <property type="entry name" value="Sig_transdc_resp-reg_C-effctor"/>
</dbReference>
<dbReference type="EMBL" id="JQHL01000018">
    <property type="protein sequence ID" value="KFX14317.1"/>
    <property type="molecule type" value="Genomic_DNA"/>
</dbReference>
<organism evidence="3 4">
    <name type="scientific">Pectobacterium betavasculorum</name>
    <dbReference type="NCBI Taxonomy" id="55207"/>
    <lineage>
        <taxon>Bacteria</taxon>
        <taxon>Pseudomonadati</taxon>
        <taxon>Pseudomonadota</taxon>
        <taxon>Gammaproteobacteria</taxon>
        <taxon>Enterobacterales</taxon>
        <taxon>Pectobacteriaceae</taxon>
        <taxon>Pectobacterium</taxon>
    </lineage>
</organism>
<evidence type="ECO:0000313" key="4">
    <source>
        <dbReference type="Proteomes" id="UP000032869"/>
    </source>
</evidence>
<feature type="domain" description="HTH luxR-type" evidence="2">
    <location>
        <begin position="165"/>
        <end position="222"/>
    </location>
</feature>
<dbReference type="SUPFAM" id="SSF46894">
    <property type="entry name" value="C-terminal effector domain of the bipartite response regulators"/>
    <property type="match status" value="1"/>
</dbReference>
<accession>A0ABR4UUQ7</accession>
<keyword evidence="1" id="KW-0238">DNA-binding</keyword>
<gene>
    <name evidence="3" type="ORF">JV35_19245</name>
</gene>
<proteinExistence type="predicted"/>
<protein>
    <recommendedName>
        <fullName evidence="2">HTH luxR-type domain-containing protein</fullName>
    </recommendedName>
</protein>
<dbReference type="Pfam" id="PF00196">
    <property type="entry name" value="GerE"/>
    <property type="match status" value="1"/>
</dbReference>
<name>A0ABR4UUQ7_9GAMM</name>
<dbReference type="SMART" id="SM00421">
    <property type="entry name" value="HTH_LUXR"/>
    <property type="match status" value="1"/>
</dbReference>
<keyword evidence="4" id="KW-1185">Reference proteome</keyword>